<feature type="region of interest" description="Disordered" evidence="6">
    <location>
        <begin position="222"/>
        <end position="259"/>
    </location>
</feature>
<evidence type="ECO:0000256" key="4">
    <source>
        <dbReference type="ARBA" id="ARBA00023242"/>
    </source>
</evidence>
<evidence type="ECO:0000256" key="5">
    <source>
        <dbReference type="SAM" id="Coils"/>
    </source>
</evidence>
<keyword evidence="8" id="KW-1185">Reference proteome</keyword>
<sequence length="321" mass="37327">MGKPRKTHRQPRFQYDRNRAKEWKNSKKLPAIECKQIKKAWIKNKSVEQNMRLMGLSSDPNITLKVPSIKQLLNNENKKTQKKEKKIKQTTTVIKELEEEASIPPAKTLQLSEPLVRYCVCMLESYGDDYKAMAKDRKNYYQDTPKQIKRKINSFKNTPDVVQQADNESTPEKVVVDMAARTRKPTRKYIAKRRNGQYTSPAVRTTKTCSSEVPLHKVKRKLHFGRKPPIQREKANNSKKKRERSKSPTKKQTLGKATVKRKRISKELLDLLDMADHFIYSEKLRSKNLKRPCHGDHAIPQGTYKLHSSHEVTNLSPGRQN</sequence>
<evidence type="ECO:0000313" key="7">
    <source>
        <dbReference type="EMBL" id="VDI62551.1"/>
    </source>
</evidence>
<feature type="coiled-coil region" evidence="5">
    <location>
        <begin position="70"/>
        <end position="100"/>
    </location>
</feature>
<protein>
    <recommendedName>
        <fullName evidence="3">Nucleolar protein 16</fullName>
    </recommendedName>
</protein>
<gene>
    <name evidence="7" type="ORF">MGAL_10B076723</name>
</gene>
<dbReference type="EMBL" id="UYJE01008278">
    <property type="protein sequence ID" value="VDI62551.1"/>
    <property type="molecule type" value="Genomic_DNA"/>
</dbReference>
<proteinExistence type="inferred from homology"/>
<dbReference type="GO" id="GO:0005730">
    <property type="term" value="C:nucleolus"/>
    <property type="evidence" value="ECO:0007669"/>
    <property type="project" value="UniProtKB-SubCell"/>
</dbReference>
<dbReference type="OrthoDB" id="285729at2759"/>
<dbReference type="AlphaFoldDB" id="A0A8B6GDN6"/>
<feature type="region of interest" description="Disordered" evidence="6">
    <location>
        <begin position="290"/>
        <end position="321"/>
    </location>
</feature>
<dbReference type="Proteomes" id="UP000596742">
    <property type="component" value="Unassembled WGS sequence"/>
</dbReference>
<evidence type="ECO:0000256" key="1">
    <source>
        <dbReference type="ARBA" id="ARBA00004604"/>
    </source>
</evidence>
<accession>A0A8B6GDN6</accession>
<dbReference type="Pfam" id="PF09420">
    <property type="entry name" value="Nop16"/>
    <property type="match status" value="1"/>
</dbReference>
<dbReference type="PANTHER" id="PTHR13243:SF1">
    <property type="entry name" value="NUCLEOLAR PROTEIN 16"/>
    <property type="match status" value="1"/>
</dbReference>
<comment type="similarity">
    <text evidence="2">Belongs to the NOP16 family.</text>
</comment>
<keyword evidence="4" id="KW-0539">Nucleus</keyword>
<reference evidence="7" key="1">
    <citation type="submission" date="2018-11" db="EMBL/GenBank/DDBJ databases">
        <authorList>
            <person name="Alioto T."/>
            <person name="Alioto T."/>
        </authorList>
    </citation>
    <scope>NUCLEOTIDE SEQUENCE</scope>
</reference>
<name>A0A8B6GDN6_MYTGA</name>
<feature type="compositionally biased region" description="Basic residues" evidence="6">
    <location>
        <begin position="1"/>
        <end position="11"/>
    </location>
</feature>
<dbReference type="GO" id="GO:0042273">
    <property type="term" value="P:ribosomal large subunit biogenesis"/>
    <property type="evidence" value="ECO:0007669"/>
    <property type="project" value="TreeGrafter"/>
</dbReference>
<feature type="compositionally biased region" description="Basic residues" evidence="6">
    <location>
        <begin position="237"/>
        <end position="249"/>
    </location>
</feature>
<feature type="region of interest" description="Disordered" evidence="6">
    <location>
        <begin position="1"/>
        <end position="21"/>
    </location>
</feature>
<comment type="caution">
    <text evidence="7">The sequence shown here is derived from an EMBL/GenBank/DDBJ whole genome shotgun (WGS) entry which is preliminary data.</text>
</comment>
<evidence type="ECO:0000313" key="8">
    <source>
        <dbReference type="Proteomes" id="UP000596742"/>
    </source>
</evidence>
<evidence type="ECO:0000256" key="3">
    <source>
        <dbReference type="ARBA" id="ARBA00015522"/>
    </source>
</evidence>
<dbReference type="PANTHER" id="PTHR13243">
    <property type="entry name" value="HSPC111 PROTEIN-RELATED"/>
    <property type="match status" value="1"/>
</dbReference>
<organism evidence="7 8">
    <name type="scientific">Mytilus galloprovincialis</name>
    <name type="common">Mediterranean mussel</name>
    <dbReference type="NCBI Taxonomy" id="29158"/>
    <lineage>
        <taxon>Eukaryota</taxon>
        <taxon>Metazoa</taxon>
        <taxon>Spiralia</taxon>
        <taxon>Lophotrochozoa</taxon>
        <taxon>Mollusca</taxon>
        <taxon>Bivalvia</taxon>
        <taxon>Autobranchia</taxon>
        <taxon>Pteriomorphia</taxon>
        <taxon>Mytilida</taxon>
        <taxon>Mytiloidea</taxon>
        <taxon>Mytilidae</taxon>
        <taxon>Mytilinae</taxon>
        <taxon>Mytilus</taxon>
    </lineage>
</organism>
<evidence type="ECO:0000256" key="2">
    <source>
        <dbReference type="ARBA" id="ARBA00008479"/>
    </source>
</evidence>
<dbReference type="InterPro" id="IPR019002">
    <property type="entry name" value="Ribosome_biogenesis_Nop16"/>
</dbReference>
<evidence type="ECO:0000256" key="6">
    <source>
        <dbReference type="SAM" id="MobiDB-lite"/>
    </source>
</evidence>
<feature type="compositionally biased region" description="Polar residues" evidence="6">
    <location>
        <begin position="311"/>
        <end position="321"/>
    </location>
</feature>
<keyword evidence="5" id="KW-0175">Coiled coil</keyword>
<comment type="subcellular location">
    <subcellularLocation>
        <location evidence="1">Nucleus</location>
        <location evidence="1">Nucleolus</location>
    </subcellularLocation>
</comment>